<feature type="compositionally biased region" description="Acidic residues" evidence="1">
    <location>
        <begin position="334"/>
        <end position="344"/>
    </location>
</feature>
<dbReference type="Pfam" id="PF05841">
    <property type="entry name" value="Apc15p"/>
    <property type="match status" value="1"/>
</dbReference>
<dbReference type="GO" id="GO:0031145">
    <property type="term" value="P:anaphase-promoting complex-dependent catabolic process"/>
    <property type="evidence" value="ECO:0007669"/>
    <property type="project" value="InterPro"/>
</dbReference>
<feature type="compositionally biased region" description="Basic and acidic residues" evidence="1">
    <location>
        <begin position="34"/>
        <end position="43"/>
    </location>
</feature>
<feature type="region of interest" description="Disordered" evidence="1">
    <location>
        <begin position="291"/>
        <end position="344"/>
    </location>
</feature>
<feature type="compositionally biased region" description="Acidic residues" evidence="1">
    <location>
        <begin position="190"/>
        <end position="245"/>
    </location>
</feature>
<dbReference type="VEuPathDB" id="FungiDB:TRICI_001360"/>
<proteinExistence type="predicted"/>
<feature type="region of interest" description="Disordered" evidence="1">
    <location>
        <begin position="12"/>
        <end position="59"/>
    </location>
</feature>
<dbReference type="EMBL" id="SWFS01000097">
    <property type="protein sequence ID" value="KAA8916497.1"/>
    <property type="molecule type" value="Genomic_DNA"/>
</dbReference>
<name>A0A642VA88_9ASCO</name>
<dbReference type="OrthoDB" id="3981100at2759"/>
<comment type="caution">
    <text evidence="2">The sequence shown here is derived from an EMBL/GenBank/DDBJ whole genome shotgun (WGS) entry which is preliminary data.</text>
</comment>
<organism evidence="2 3">
    <name type="scientific">Trichomonascus ciferrii</name>
    <dbReference type="NCBI Taxonomy" id="44093"/>
    <lineage>
        <taxon>Eukaryota</taxon>
        <taxon>Fungi</taxon>
        <taxon>Dikarya</taxon>
        <taxon>Ascomycota</taxon>
        <taxon>Saccharomycotina</taxon>
        <taxon>Dipodascomycetes</taxon>
        <taxon>Dipodascales</taxon>
        <taxon>Trichomonascaceae</taxon>
        <taxon>Trichomonascus</taxon>
        <taxon>Trichomonascus ciferrii complex</taxon>
    </lineage>
</organism>
<evidence type="ECO:0000313" key="2">
    <source>
        <dbReference type="EMBL" id="KAA8916497.1"/>
    </source>
</evidence>
<reference evidence="2" key="1">
    <citation type="journal article" date="2019" name="G3 (Bethesda)">
        <title>Genome Assemblies of Two Rare Opportunistic Yeast Pathogens: Diutina rugosa (syn. Candida rugosa) and Trichomonascus ciferrii (syn. Candida ciferrii).</title>
        <authorList>
            <person name="Mixao V."/>
            <person name="Saus E."/>
            <person name="Hansen A.P."/>
            <person name="Lass-Florl C."/>
            <person name="Gabaldon T."/>
        </authorList>
    </citation>
    <scope>NUCLEOTIDE SEQUENCE</scope>
    <source>
        <strain evidence="2">CBS 4856</strain>
    </source>
</reference>
<protein>
    <submittedName>
        <fullName evidence="2">Uncharacterized protein</fullName>
    </submittedName>
</protein>
<feature type="compositionally biased region" description="Basic residues" evidence="1">
    <location>
        <begin position="23"/>
        <end position="33"/>
    </location>
</feature>
<dbReference type="Proteomes" id="UP000761534">
    <property type="component" value="Unassembled WGS sequence"/>
</dbReference>
<evidence type="ECO:0000256" key="1">
    <source>
        <dbReference type="SAM" id="MobiDB-lite"/>
    </source>
</evidence>
<feature type="region of interest" description="Disordered" evidence="1">
    <location>
        <begin position="161"/>
        <end position="272"/>
    </location>
</feature>
<evidence type="ECO:0000313" key="3">
    <source>
        <dbReference type="Proteomes" id="UP000761534"/>
    </source>
</evidence>
<dbReference type="InterPro" id="IPR008402">
    <property type="entry name" value="APC_su15/mnd2"/>
</dbReference>
<gene>
    <name evidence="2" type="ORF">TRICI_001360</name>
</gene>
<sequence>MNALYMPVVGAQEHHGSWSGRNSMKRAHTLKPRNKWDKSEHGGNRRQSRSSPVHEGIYPNESFSTYNGVDLSSIISSDKGGLSLLLKRSSPMDVDEYEAMRERHLNSIRTFGYEYLRPPGVNKTMQALLEENEEYSDAGTEDEEMQEDIGSEFEVVDDEDDMMNNFNTPLDNTHVRTREGDGPRLANPPQEDEEEDEENDEEEEEEQEEDLDAAIPEAEDNDYEDDYDEEEYQEGFMAEEEEYDEQQQQQSNEVTTRLDSPTADDEVTNRSATIQKVVAANNSRLSSGLMEAAVETQEADEQESELYFEYTTKKPNQEEEQPAQQNDEPHNCDAEDDEADMSFE</sequence>
<feature type="compositionally biased region" description="Acidic residues" evidence="1">
    <location>
        <begin position="297"/>
        <end position="306"/>
    </location>
</feature>
<feature type="compositionally biased region" description="Basic and acidic residues" evidence="1">
    <location>
        <begin position="173"/>
        <end position="182"/>
    </location>
</feature>
<dbReference type="AlphaFoldDB" id="A0A642VA88"/>
<dbReference type="GO" id="GO:0005680">
    <property type="term" value="C:anaphase-promoting complex"/>
    <property type="evidence" value="ECO:0007669"/>
    <property type="project" value="InterPro"/>
</dbReference>
<accession>A0A642VA88</accession>
<keyword evidence="3" id="KW-1185">Reference proteome</keyword>